<comment type="subcellular location">
    <subcellularLocation>
        <location evidence="6">Cell membrane</location>
        <topology evidence="6">Multi-pass membrane protein</topology>
    </subcellularLocation>
    <subcellularLocation>
        <location evidence="1">Membrane</location>
    </subcellularLocation>
</comment>
<feature type="transmembrane region" description="Helical" evidence="6">
    <location>
        <begin position="224"/>
        <end position="242"/>
    </location>
</feature>
<comment type="similarity">
    <text evidence="2 6">Belongs to the SURF1 family.</text>
</comment>
<proteinExistence type="inferred from homology"/>
<evidence type="ECO:0000256" key="3">
    <source>
        <dbReference type="ARBA" id="ARBA00022692"/>
    </source>
</evidence>
<dbReference type="InterPro" id="IPR045214">
    <property type="entry name" value="Surf1/Surf4"/>
</dbReference>
<feature type="transmembrane region" description="Helical" evidence="6">
    <location>
        <begin position="20"/>
        <end position="38"/>
    </location>
</feature>
<dbReference type="Pfam" id="PF02104">
    <property type="entry name" value="SURF1"/>
    <property type="match status" value="1"/>
</dbReference>
<dbReference type="PROSITE" id="PS50895">
    <property type="entry name" value="SURF1"/>
    <property type="match status" value="1"/>
</dbReference>
<evidence type="ECO:0000256" key="5">
    <source>
        <dbReference type="ARBA" id="ARBA00023136"/>
    </source>
</evidence>
<keyword evidence="4 6" id="KW-1133">Transmembrane helix</keyword>
<accession>A0A1Y6B6J0</accession>
<keyword evidence="8" id="KW-1185">Reference proteome</keyword>
<dbReference type="GO" id="GO:0005886">
    <property type="term" value="C:plasma membrane"/>
    <property type="evidence" value="ECO:0007669"/>
    <property type="project" value="UniProtKB-SubCell"/>
</dbReference>
<dbReference type="PANTHER" id="PTHR23427:SF2">
    <property type="entry name" value="SURFEIT LOCUS PROTEIN 1"/>
    <property type="match status" value="1"/>
</dbReference>
<sequence>MTASTRSGQRRPGGRPGGPWAWPIVLAALALLVGLGVWQLQRLSWKEGLIARLQERTTQAPAPLPQPLPADVAALEYRPFRVQGHYLNDKELHLASRTRDSQVGLHVVTPFRLDDGRTLLIDRGWLPPDKLDPATRQDGLLQGEATQVGLLRRGGWHGLKWFQPVNEPAKNQWLWLDLPAMAQVAGLEQPITDFYLEALPDQHPGAWPVGGQTRVTLRNDHLQYALTWFSLAVVLLIVFLVWRRKRG</sequence>
<dbReference type="EMBL" id="FWZX01000001">
    <property type="protein sequence ID" value="SME94648.1"/>
    <property type="molecule type" value="Genomic_DNA"/>
</dbReference>
<evidence type="ECO:0000256" key="6">
    <source>
        <dbReference type="RuleBase" id="RU363076"/>
    </source>
</evidence>
<dbReference type="PANTHER" id="PTHR23427">
    <property type="entry name" value="SURFEIT LOCUS PROTEIN"/>
    <property type="match status" value="1"/>
</dbReference>
<keyword evidence="5 6" id="KW-0472">Membrane</keyword>
<dbReference type="AlphaFoldDB" id="A0A1Y6B6J0"/>
<dbReference type="Proteomes" id="UP000192917">
    <property type="component" value="Unassembled WGS sequence"/>
</dbReference>
<evidence type="ECO:0000256" key="4">
    <source>
        <dbReference type="ARBA" id="ARBA00022989"/>
    </source>
</evidence>
<name>A0A1Y6B6J0_9PROT</name>
<evidence type="ECO:0000256" key="2">
    <source>
        <dbReference type="ARBA" id="ARBA00007165"/>
    </source>
</evidence>
<protein>
    <recommendedName>
        <fullName evidence="6">SURF1-like protein</fullName>
    </recommendedName>
</protein>
<dbReference type="STRING" id="560819.SAMN05428998_101699"/>
<dbReference type="RefSeq" id="WP_085121013.1">
    <property type="nucleotide sequence ID" value="NZ_FWZX01000001.1"/>
</dbReference>
<dbReference type="InterPro" id="IPR002994">
    <property type="entry name" value="Surf1/Shy1"/>
</dbReference>
<keyword evidence="6" id="KW-1003">Cell membrane</keyword>
<evidence type="ECO:0000313" key="7">
    <source>
        <dbReference type="EMBL" id="SME94648.1"/>
    </source>
</evidence>
<gene>
    <name evidence="7" type="ORF">SAMN05428998_101699</name>
</gene>
<dbReference type="CDD" id="cd06662">
    <property type="entry name" value="SURF1"/>
    <property type="match status" value="1"/>
</dbReference>
<evidence type="ECO:0000256" key="1">
    <source>
        <dbReference type="ARBA" id="ARBA00004370"/>
    </source>
</evidence>
<evidence type="ECO:0000313" key="8">
    <source>
        <dbReference type="Proteomes" id="UP000192917"/>
    </source>
</evidence>
<keyword evidence="3 6" id="KW-0812">Transmembrane</keyword>
<reference evidence="7 8" key="1">
    <citation type="submission" date="2017-04" db="EMBL/GenBank/DDBJ databases">
        <authorList>
            <person name="Afonso C.L."/>
            <person name="Miller P.J."/>
            <person name="Scott M.A."/>
            <person name="Spackman E."/>
            <person name="Goraichik I."/>
            <person name="Dimitrov K.M."/>
            <person name="Suarez D.L."/>
            <person name="Swayne D.E."/>
        </authorList>
    </citation>
    <scope>NUCLEOTIDE SEQUENCE [LARGE SCALE GENOMIC DNA]</scope>
    <source>
        <strain evidence="7 8">USBA 355</strain>
    </source>
</reference>
<organism evidence="7 8">
    <name type="scientific">Tistlia consotensis USBA 355</name>
    <dbReference type="NCBI Taxonomy" id="560819"/>
    <lineage>
        <taxon>Bacteria</taxon>
        <taxon>Pseudomonadati</taxon>
        <taxon>Pseudomonadota</taxon>
        <taxon>Alphaproteobacteria</taxon>
        <taxon>Rhodospirillales</taxon>
        <taxon>Rhodovibrionaceae</taxon>
        <taxon>Tistlia</taxon>
    </lineage>
</organism>